<keyword evidence="1" id="KW-0812">Transmembrane</keyword>
<feature type="transmembrane region" description="Helical" evidence="1">
    <location>
        <begin position="261"/>
        <end position="278"/>
    </location>
</feature>
<reference evidence="2 3" key="1">
    <citation type="submission" date="2013-08" db="EMBL/GenBank/DDBJ databases">
        <title>The genome sequence of Skermanella stibiiresistens.</title>
        <authorList>
            <person name="Zhu W."/>
            <person name="Wang G."/>
        </authorList>
    </citation>
    <scope>NUCLEOTIDE SEQUENCE [LARGE SCALE GENOMIC DNA]</scope>
    <source>
        <strain evidence="2 3">SB22</strain>
    </source>
</reference>
<evidence type="ECO:0000313" key="3">
    <source>
        <dbReference type="Proteomes" id="UP000019486"/>
    </source>
</evidence>
<gene>
    <name evidence="2" type="ORF">N825_31850</name>
</gene>
<keyword evidence="3" id="KW-1185">Reference proteome</keyword>
<feature type="transmembrane region" description="Helical" evidence="1">
    <location>
        <begin position="6"/>
        <end position="25"/>
    </location>
</feature>
<evidence type="ECO:0000313" key="2">
    <source>
        <dbReference type="EMBL" id="EWY36018.1"/>
    </source>
</evidence>
<organism evidence="2 3">
    <name type="scientific">Skermanella stibiiresistens SB22</name>
    <dbReference type="NCBI Taxonomy" id="1385369"/>
    <lineage>
        <taxon>Bacteria</taxon>
        <taxon>Pseudomonadati</taxon>
        <taxon>Pseudomonadota</taxon>
        <taxon>Alphaproteobacteria</taxon>
        <taxon>Rhodospirillales</taxon>
        <taxon>Azospirillaceae</taxon>
        <taxon>Skermanella</taxon>
    </lineage>
</organism>
<comment type="caution">
    <text evidence="2">The sequence shown here is derived from an EMBL/GenBank/DDBJ whole genome shotgun (WGS) entry which is preliminary data.</text>
</comment>
<feature type="transmembrane region" description="Helical" evidence="1">
    <location>
        <begin position="32"/>
        <end position="49"/>
    </location>
</feature>
<keyword evidence="1" id="KW-1133">Transmembrane helix</keyword>
<keyword evidence="1" id="KW-0472">Membrane</keyword>
<name>W9GX03_9PROT</name>
<dbReference type="STRING" id="1385369.N825_31850"/>
<sequence length="588" mass="63486">MAGSAFFVINGFCLLVTAFCFIRICRHFDVPAVTASAIFLASAVLNATILEQFVIPWTTTPTCALIHIVLTLFLEQSRNRGSRRSLALIAMGLAGSLILPFRPTDVVAVFPVFAFMALGPALDILRAGPSSSAKASFAPLALTIAGGIAGCISFAALYYTIYGFSVSDYLRISQDIGFTFSSLPIKLYVLFLDPEPIYGQGIAVLERYPWLFPSAVGLLIHLIRLSRKSVVAACVITHILFYSCYADLLPTNVWDYKLIHYWKWTFPMLGLFAWLAIHDTLDDRAFVPASLSAIALFCLLSIRVDFERVHSTEAAIQPSGDFRVGFDAGNRVTAIDIPFGGSAVSGLGNWPLTLRADGRELRRYADYLALPQSFGLRLLLTHAIDVTTIEGLLNSSNRSPAASPPPIGRRFSLGFGWPCLLPPHGCQHPDARDDFGAPVGDEIDFRKGGNSTLFVGQGWSAQEDWGTWTDGDAASLRLSLAAPANPGHSHARLRLDVSAFGAGTHPSQTAKVMVNGETVGEFTVDAAGGWRSISLEIPMGLIARRHPVKISFALPDAISPFELGVSSDKRKLGLGLRALSLTAGEANP</sequence>
<evidence type="ECO:0000256" key="1">
    <source>
        <dbReference type="SAM" id="Phobius"/>
    </source>
</evidence>
<dbReference type="Proteomes" id="UP000019486">
    <property type="component" value="Unassembled WGS sequence"/>
</dbReference>
<proteinExistence type="predicted"/>
<feature type="transmembrane region" description="Helical" evidence="1">
    <location>
        <begin position="137"/>
        <end position="161"/>
    </location>
</feature>
<dbReference type="AlphaFoldDB" id="W9GX03"/>
<feature type="transmembrane region" description="Helical" evidence="1">
    <location>
        <begin position="108"/>
        <end position="125"/>
    </location>
</feature>
<feature type="transmembrane region" description="Helical" evidence="1">
    <location>
        <begin position="55"/>
        <end position="74"/>
    </location>
</feature>
<feature type="transmembrane region" description="Helical" evidence="1">
    <location>
        <begin position="230"/>
        <end position="249"/>
    </location>
</feature>
<accession>W9GX03</accession>
<dbReference type="EMBL" id="AVFL01000056">
    <property type="protein sequence ID" value="EWY36018.1"/>
    <property type="molecule type" value="Genomic_DNA"/>
</dbReference>
<feature type="transmembrane region" description="Helical" evidence="1">
    <location>
        <begin position="285"/>
        <end position="302"/>
    </location>
</feature>
<protein>
    <submittedName>
        <fullName evidence="2">Uncharacterized protein</fullName>
    </submittedName>
</protein>